<dbReference type="InterPro" id="IPR035067">
    <property type="entry name" value="V-type_ATPase_csu/dsu"/>
</dbReference>
<proteinExistence type="inferred from homology"/>
<evidence type="ECO:0000313" key="5">
    <source>
        <dbReference type="Proteomes" id="UP000182149"/>
    </source>
</evidence>
<keyword evidence="5" id="KW-1185">Reference proteome</keyword>
<comment type="caution">
    <text evidence="4">The sequence shown here is derived from an EMBL/GenBank/DDBJ whole genome shotgun (WGS) entry which is preliminary data.</text>
</comment>
<protein>
    <recommendedName>
        <fullName evidence="6">V-type ATP synthase subunit C</fullName>
    </recommendedName>
</protein>
<evidence type="ECO:0000256" key="1">
    <source>
        <dbReference type="ARBA" id="ARBA00006709"/>
    </source>
</evidence>
<evidence type="ECO:0008006" key="6">
    <source>
        <dbReference type="Google" id="ProtNLM"/>
    </source>
</evidence>
<dbReference type="STRING" id="328396.RU93_GL001197"/>
<dbReference type="InterPro" id="IPR036079">
    <property type="entry name" value="ATPase_csu/dsu_sf"/>
</dbReference>
<evidence type="ECO:0000313" key="4">
    <source>
        <dbReference type="EMBL" id="OJG09126.1"/>
    </source>
</evidence>
<evidence type="ECO:0000256" key="2">
    <source>
        <dbReference type="ARBA" id="ARBA00022448"/>
    </source>
</evidence>
<dbReference type="EMBL" id="JXKD01000020">
    <property type="protein sequence ID" value="OJG09126.1"/>
    <property type="molecule type" value="Genomic_DNA"/>
</dbReference>
<dbReference type="InterPro" id="IPR044911">
    <property type="entry name" value="V-type_ATPase_csu/dsu_dom_3"/>
</dbReference>
<accession>A0A1L8QNX7</accession>
<dbReference type="SUPFAM" id="SSF103486">
    <property type="entry name" value="V-type ATP synthase subunit C"/>
    <property type="match status" value="1"/>
</dbReference>
<name>A0A1L8QNX7_9ENTE</name>
<dbReference type="Pfam" id="PF01992">
    <property type="entry name" value="vATP-synt_AC39"/>
    <property type="match status" value="1"/>
</dbReference>
<dbReference type="GO" id="GO:0046961">
    <property type="term" value="F:proton-transporting ATPase activity, rotational mechanism"/>
    <property type="evidence" value="ECO:0007669"/>
    <property type="project" value="InterPro"/>
</dbReference>
<organism evidence="4 5">
    <name type="scientific">Enterococcus aquimarinus</name>
    <dbReference type="NCBI Taxonomy" id="328396"/>
    <lineage>
        <taxon>Bacteria</taxon>
        <taxon>Bacillati</taxon>
        <taxon>Bacillota</taxon>
        <taxon>Bacilli</taxon>
        <taxon>Lactobacillales</taxon>
        <taxon>Enterococcaceae</taxon>
        <taxon>Enterococcus</taxon>
    </lineage>
</organism>
<dbReference type="PANTHER" id="PTHR38682:SF1">
    <property type="entry name" value="V-TYPE ATP SYNTHASE SUBUNIT C"/>
    <property type="match status" value="1"/>
</dbReference>
<dbReference type="Gene3D" id="1.20.1690.10">
    <property type="entry name" value="V-type ATP synthase subunit C domain"/>
    <property type="match status" value="2"/>
</dbReference>
<dbReference type="Proteomes" id="UP000182149">
    <property type="component" value="Unassembled WGS sequence"/>
</dbReference>
<dbReference type="InterPro" id="IPR002843">
    <property type="entry name" value="ATPase_V0-cplx_csu/dsu"/>
</dbReference>
<dbReference type="AlphaFoldDB" id="A0A1L8QNX7"/>
<sequence length="330" mass="38033">MNNSYHTVNPIIRIKENELLSKDTFEQLIQAPNFEKVAEILAPTVYGKYLGENFQYDFEKSLNQELVQTYGELIEIIPNPSLIWLYTMRYTIHNLKVLTKADKIKENYDYLFIPDGFFTMDELKAAIETGESSTLPVSVVKSIQEVRDYFEESHILQGIDVIYDRFYLSEQYHLAKSLKDEAILQAIVATIDLKNIMTTARCLLQKRSYAFMSAVISEYGSIDKELLLDFSTRPLSELIEFLLQSDYRDLIGPALSSEEIDFSRLSVLTDNYLTTILQVAQTQAFGPLPLLAFLNAKDIEVMNLRLIIVGKRSGFTKEAIYERMRTLYDL</sequence>
<dbReference type="PANTHER" id="PTHR38682">
    <property type="entry name" value="V-TYPE ATP SYNTHASE SUBUNIT C"/>
    <property type="match status" value="1"/>
</dbReference>
<dbReference type="Gene3D" id="1.10.132.50">
    <property type="entry name" value="ATP synthase (C/AC39) subunit, domain 3"/>
    <property type="match status" value="1"/>
</dbReference>
<dbReference type="InterPro" id="IPR050873">
    <property type="entry name" value="V-ATPase_V0D/AC39_subunit"/>
</dbReference>
<keyword evidence="2" id="KW-0813">Transport</keyword>
<dbReference type="OrthoDB" id="1653at2"/>
<keyword evidence="3" id="KW-0406">Ion transport</keyword>
<evidence type="ECO:0000256" key="3">
    <source>
        <dbReference type="ARBA" id="ARBA00023065"/>
    </source>
</evidence>
<comment type="similarity">
    <text evidence="1">Belongs to the V-ATPase V0D/AC39 subunit family.</text>
</comment>
<dbReference type="RefSeq" id="WP_071875635.1">
    <property type="nucleotide sequence ID" value="NZ_JBHSHF010000018.1"/>
</dbReference>
<reference evidence="4 5" key="1">
    <citation type="submission" date="2014-12" db="EMBL/GenBank/DDBJ databases">
        <title>Draft genome sequences of 29 type strains of Enterococci.</title>
        <authorList>
            <person name="Zhong Z."/>
            <person name="Sun Z."/>
            <person name="Liu W."/>
            <person name="Zhang W."/>
            <person name="Zhang H."/>
        </authorList>
    </citation>
    <scope>NUCLEOTIDE SEQUENCE [LARGE SCALE GENOMIC DNA]</scope>
    <source>
        <strain evidence="4 5">DSM 17690</strain>
    </source>
</reference>
<gene>
    <name evidence="4" type="ORF">RU93_GL001197</name>
</gene>